<organism evidence="3 4">
    <name type="scientific">Streptomyces finlayi</name>
    <dbReference type="NCBI Taxonomy" id="67296"/>
    <lineage>
        <taxon>Bacteria</taxon>
        <taxon>Bacillati</taxon>
        <taxon>Actinomycetota</taxon>
        <taxon>Actinomycetes</taxon>
        <taxon>Kitasatosporales</taxon>
        <taxon>Streptomycetaceae</taxon>
        <taxon>Streptomyces</taxon>
    </lineage>
</organism>
<dbReference type="Proteomes" id="UP000515307">
    <property type="component" value="Chromosome"/>
</dbReference>
<evidence type="ECO:0000313" key="3">
    <source>
        <dbReference type="EMBL" id="QNE78997.1"/>
    </source>
</evidence>
<name>A0A7G7BUI2_9ACTN</name>
<dbReference type="EMBL" id="CP045702">
    <property type="protein sequence ID" value="QNE78997.1"/>
    <property type="molecule type" value="Genomic_DNA"/>
</dbReference>
<dbReference type="PRINTS" id="PR01438">
    <property type="entry name" value="UNVRSLSTRESS"/>
</dbReference>
<dbReference type="InterPro" id="IPR006015">
    <property type="entry name" value="Universal_stress_UspA"/>
</dbReference>
<comment type="similarity">
    <text evidence="1">Belongs to the universal stress protein A family.</text>
</comment>
<dbReference type="SUPFAM" id="SSF52402">
    <property type="entry name" value="Adenine nucleotide alpha hydrolases-like"/>
    <property type="match status" value="2"/>
</dbReference>
<proteinExistence type="inferred from homology"/>
<evidence type="ECO:0000313" key="4">
    <source>
        <dbReference type="Proteomes" id="UP000515307"/>
    </source>
</evidence>
<dbReference type="Gene3D" id="3.40.50.620">
    <property type="entry name" value="HUPs"/>
    <property type="match status" value="2"/>
</dbReference>
<dbReference type="AlphaFoldDB" id="A0A7G7BUI2"/>
<keyword evidence="4" id="KW-1185">Reference proteome</keyword>
<sequence>MWLPLVVGVDGSPSSLSALDWAVDEAARLSLPLHLVHASMGPEDDVVLGTPEAARGKADALLASAVESAHLRNPDVKVTVEVVDAAPVRALLEGSHNASALVVGARGHGGLEALLLGSVSLAVAGRALCPVVVVRDGTSAPPEGVPHRILLGVEDAASSSAAVEFAFQMAEVRGQGVDAVTAWCCPALTSAAGPGRDAQLARHAETQLDEALHRSESKHPMVDVRRTVARGSARDILLRSSATTDLLVVGARRRRGRVGILLGKVNHAVLHYATCTVALVPQWETPEKL</sequence>
<evidence type="ECO:0000256" key="1">
    <source>
        <dbReference type="ARBA" id="ARBA00008791"/>
    </source>
</evidence>
<feature type="domain" description="UspA" evidence="2">
    <location>
        <begin position="3"/>
        <end position="135"/>
    </location>
</feature>
<dbReference type="InterPro" id="IPR006016">
    <property type="entry name" value="UspA"/>
</dbReference>
<dbReference type="PANTHER" id="PTHR46553">
    <property type="entry name" value="ADENINE NUCLEOTIDE ALPHA HYDROLASES-LIKE SUPERFAMILY PROTEIN"/>
    <property type="match status" value="1"/>
</dbReference>
<reference evidence="4" key="1">
    <citation type="submission" date="2019-10" db="EMBL/GenBank/DDBJ databases">
        <title>Antimicrobial potential of Antarctic Bacteria.</title>
        <authorList>
            <person name="Benaud N."/>
            <person name="Edwards R.J."/>
            <person name="Ferrari B.C."/>
        </authorList>
    </citation>
    <scope>NUCLEOTIDE SEQUENCE [LARGE SCALE GENOMIC DNA]</scope>
    <source>
        <strain evidence="4">NBSH44</strain>
    </source>
</reference>
<feature type="domain" description="UspA" evidence="2">
    <location>
        <begin position="147"/>
        <end position="281"/>
    </location>
</feature>
<dbReference type="InterPro" id="IPR014729">
    <property type="entry name" value="Rossmann-like_a/b/a_fold"/>
</dbReference>
<evidence type="ECO:0000259" key="2">
    <source>
        <dbReference type="Pfam" id="PF00582"/>
    </source>
</evidence>
<dbReference type="Pfam" id="PF00582">
    <property type="entry name" value="Usp"/>
    <property type="match status" value="2"/>
</dbReference>
<protein>
    <submittedName>
        <fullName evidence="3">Universal stress protein</fullName>
    </submittedName>
</protein>
<dbReference type="PANTHER" id="PTHR46553:SF3">
    <property type="entry name" value="ADENINE NUCLEOTIDE ALPHA HYDROLASES-LIKE SUPERFAMILY PROTEIN"/>
    <property type="match status" value="1"/>
</dbReference>
<accession>A0A7G7BUI2</accession>
<dbReference type="KEGG" id="sfiy:F0344_00870"/>
<gene>
    <name evidence="3" type="ORF">F0344_00870</name>
</gene>